<dbReference type="FunFam" id="3.40.50.1470:FF:000001">
    <property type="entry name" value="Peptidyl-tRNA hydrolase"/>
    <property type="match status" value="1"/>
</dbReference>
<dbReference type="Pfam" id="PF01195">
    <property type="entry name" value="Pept_tRNA_hydro"/>
    <property type="match status" value="1"/>
</dbReference>
<protein>
    <recommendedName>
        <fullName evidence="1">peptidyl-tRNA hydrolase</fullName>
        <ecNumber evidence="1">3.1.1.29</ecNumber>
    </recommendedName>
</protein>
<keyword evidence="2" id="KW-0820">tRNA-binding</keyword>
<dbReference type="PANTHER" id="PTHR17224:SF1">
    <property type="entry name" value="PEPTIDYL-TRNA HYDROLASE"/>
    <property type="match status" value="1"/>
</dbReference>
<dbReference type="CDD" id="cd00462">
    <property type="entry name" value="PTH"/>
    <property type="match status" value="1"/>
</dbReference>
<evidence type="ECO:0000256" key="3">
    <source>
        <dbReference type="ARBA" id="ARBA00022801"/>
    </source>
</evidence>
<evidence type="ECO:0000313" key="6">
    <source>
        <dbReference type="EMBL" id="CAB4734010.1"/>
    </source>
</evidence>
<accession>A0A6J7K393</accession>
<evidence type="ECO:0000256" key="4">
    <source>
        <dbReference type="ARBA" id="ARBA00022884"/>
    </source>
</evidence>
<dbReference type="EMBL" id="CAFBNP010000034">
    <property type="protein sequence ID" value="CAB4949667.1"/>
    <property type="molecule type" value="Genomic_DNA"/>
</dbReference>
<keyword evidence="3" id="KW-0378">Hydrolase</keyword>
<name>A0A6J7K393_9ZZZZ</name>
<proteinExistence type="inferred from homology"/>
<evidence type="ECO:0000256" key="5">
    <source>
        <dbReference type="ARBA" id="ARBA00038063"/>
    </source>
</evidence>
<dbReference type="EMBL" id="CAEZYS010000047">
    <property type="protein sequence ID" value="CAB4734010.1"/>
    <property type="molecule type" value="Genomic_DNA"/>
</dbReference>
<dbReference type="InterPro" id="IPR036416">
    <property type="entry name" value="Pept_tRNA_hydro_sf"/>
</dbReference>
<organism evidence="7">
    <name type="scientific">freshwater metagenome</name>
    <dbReference type="NCBI Taxonomy" id="449393"/>
    <lineage>
        <taxon>unclassified sequences</taxon>
        <taxon>metagenomes</taxon>
        <taxon>ecological metagenomes</taxon>
    </lineage>
</organism>
<comment type="similarity">
    <text evidence="5">Belongs to the PTH family.</text>
</comment>
<dbReference type="SUPFAM" id="SSF53178">
    <property type="entry name" value="Peptidyl-tRNA hydrolase-like"/>
    <property type="match status" value="1"/>
</dbReference>
<keyword evidence="4" id="KW-0694">RNA-binding</keyword>
<reference evidence="7" key="1">
    <citation type="submission" date="2020-05" db="EMBL/GenBank/DDBJ databases">
        <authorList>
            <person name="Chiriac C."/>
            <person name="Salcher M."/>
            <person name="Ghai R."/>
            <person name="Kavagutti S V."/>
        </authorList>
    </citation>
    <scope>NUCLEOTIDE SEQUENCE</scope>
</reference>
<dbReference type="EC" id="3.1.1.29" evidence="1"/>
<dbReference type="PROSITE" id="PS01196">
    <property type="entry name" value="PEPT_TRNA_HYDROL_2"/>
    <property type="match status" value="1"/>
</dbReference>
<gene>
    <name evidence="6" type="ORF">UFOPK2782_00501</name>
    <name evidence="7" type="ORF">UFOPK3828_00304</name>
</gene>
<dbReference type="Gene3D" id="3.40.50.1470">
    <property type="entry name" value="Peptidyl-tRNA hydrolase"/>
    <property type="match status" value="1"/>
</dbReference>
<dbReference type="NCBIfam" id="TIGR00447">
    <property type="entry name" value="pth"/>
    <property type="match status" value="1"/>
</dbReference>
<dbReference type="PROSITE" id="PS01195">
    <property type="entry name" value="PEPT_TRNA_HYDROL_1"/>
    <property type="match status" value="1"/>
</dbReference>
<dbReference type="AlphaFoldDB" id="A0A6J7K393"/>
<evidence type="ECO:0000256" key="2">
    <source>
        <dbReference type="ARBA" id="ARBA00022555"/>
    </source>
</evidence>
<dbReference type="GO" id="GO:0004045">
    <property type="term" value="F:peptidyl-tRNA hydrolase activity"/>
    <property type="evidence" value="ECO:0007669"/>
    <property type="project" value="UniProtKB-EC"/>
</dbReference>
<dbReference type="GO" id="GO:0000049">
    <property type="term" value="F:tRNA binding"/>
    <property type="evidence" value="ECO:0007669"/>
    <property type="project" value="UniProtKB-KW"/>
</dbReference>
<dbReference type="InterPro" id="IPR018171">
    <property type="entry name" value="Pept_tRNA_hydro_CS"/>
</dbReference>
<dbReference type="HAMAP" id="MF_00083">
    <property type="entry name" value="Pept_tRNA_hydro_bact"/>
    <property type="match status" value="1"/>
</dbReference>
<dbReference type="PANTHER" id="PTHR17224">
    <property type="entry name" value="PEPTIDYL-TRNA HYDROLASE"/>
    <property type="match status" value="1"/>
</dbReference>
<dbReference type="InterPro" id="IPR001328">
    <property type="entry name" value="Pept_tRNA_hydro"/>
</dbReference>
<sequence length="188" mass="20765">MNSDRWIVLGLGNPGDQYASTRHNIGQMVIDYLASGVKFSNHKSKTQIADIRVAGKAVVLAKTLSYMNESGVPTKALADFYKVLPANLIVIHDELDIDFNTIRIKQGGGDNGHNGLKSLTTNFASPDYFRLRMGIGRPQAPIDPADYVLKPFSQPEKKELGDFIARGALAIERLIEKGLDYAQQEFNK</sequence>
<evidence type="ECO:0000313" key="7">
    <source>
        <dbReference type="EMBL" id="CAB4949667.1"/>
    </source>
</evidence>
<evidence type="ECO:0000256" key="1">
    <source>
        <dbReference type="ARBA" id="ARBA00013260"/>
    </source>
</evidence>